<evidence type="ECO:0000256" key="1">
    <source>
        <dbReference type="SAM" id="MobiDB-lite"/>
    </source>
</evidence>
<comment type="caution">
    <text evidence="2">The sequence shown here is derived from an EMBL/GenBank/DDBJ whole genome shotgun (WGS) entry which is preliminary data.</text>
</comment>
<protein>
    <submittedName>
        <fullName evidence="2">Uncharacterized protein</fullName>
    </submittedName>
</protein>
<evidence type="ECO:0000313" key="3">
    <source>
        <dbReference type="Proteomes" id="UP000287651"/>
    </source>
</evidence>
<organism evidence="2 3">
    <name type="scientific">Ensete ventricosum</name>
    <name type="common">Abyssinian banana</name>
    <name type="synonym">Musa ensete</name>
    <dbReference type="NCBI Taxonomy" id="4639"/>
    <lineage>
        <taxon>Eukaryota</taxon>
        <taxon>Viridiplantae</taxon>
        <taxon>Streptophyta</taxon>
        <taxon>Embryophyta</taxon>
        <taxon>Tracheophyta</taxon>
        <taxon>Spermatophyta</taxon>
        <taxon>Magnoliopsida</taxon>
        <taxon>Liliopsida</taxon>
        <taxon>Zingiberales</taxon>
        <taxon>Musaceae</taxon>
        <taxon>Ensete</taxon>
    </lineage>
</organism>
<sequence length="126" mass="14686">MRLATRQECVRSLPGWRKGIRQKKTETHWKIVKSSRKAYRELGWSLGKPSSPRFSDRRRSVNRPYPGLRAIEPPRSTSELPGLVFTQRRSVVDIGMPPEGGLGSRRRSLVPNHYEIYEFFPCFRCL</sequence>
<reference evidence="2 3" key="1">
    <citation type="journal article" date="2014" name="Agronomy (Basel)">
        <title>A Draft Genome Sequence for Ensete ventricosum, the Drought-Tolerant Tree Against Hunger.</title>
        <authorList>
            <person name="Harrison J."/>
            <person name="Moore K.A."/>
            <person name="Paszkiewicz K."/>
            <person name="Jones T."/>
            <person name="Grant M."/>
            <person name="Ambacheew D."/>
            <person name="Muzemil S."/>
            <person name="Studholme D.J."/>
        </authorList>
    </citation>
    <scope>NUCLEOTIDE SEQUENCE [LARGE SCALE GENOMIC DNA]</scope>
</reference>
<feature type="region of interest" description="Disordered" evidence="1">
    <location>
        <begin position="48"/>
        <end position="74"/>
    </location>
</feature>
<proteinExistence type="predicted"/>
<accession>A0A426XQX6</accession>
<gene>
    <name evidence="2" type="ORF">B296_00029263</name>
</gene>
<name>A0A426XQX6_ENSVE</name>
<dbReference type="Proteomes" id="UP000287651">
    <property type="component" value="Unassembled WGS sequence"/>
</dbReference>
<dbReference type="EMBL" id="AMZH03018236">
    <property type="protein sequence ID" value="RRT41874.1"/>
    <property type="molecule type" value="Genomic_DNA"/>
</dbReference>
<dbReference type="AlphaFoldDB" id="A0A426XQX6"/>
<evidence type="ECO:0000313" key="2">
    <source>
        <dbReference type="EMBL" id="RRT41874.1"/>
    </source>
</evidence>